<feature type="domain" description="Phospholipid/glycerol acyltransferase" evidence="5">
    <location>
        <begin position="87"/>
        <end position="199"/>
    </location>
</feature>
<keyword evidence="4" id="KW-0594">Phospholipid biosynthesis</keyword>
<dbReference type="InterPro" id="IPR002123">
    <property type="entry name" value="Plipid/glycerol_acylTrfase"/>
</dbReference>
<dbReference type="SMART" id="SM00563">
    <property type="entry name" value="PlsC"/>
    <property type="match status" value="1"/>
</dbReference>
<comment type="catalytic activity">
    <reaction evidence="4">
        <text>a 1-acyl-sn-glycero-3-phosphate + an acyl-CoA = a 1,2-diacyl-sn-glycero-3-phosphate + CoA</text>
        <dbReference type="Rhea" id="RHEA:19709"/>
        <dbReference type="ChEBI" id="CHEBI:57287"/>
        <dbReference type="ChEBI" id="CHEBI:57970"/>
        <dbReference type="ChEBI" id="CHEBI:58342"/>
        <dbReference type="ChEBI" id="CHEBI:58608"/>
        <dbReference type="EC" id="2.3.1.51"/>
    </reaction>
</comment>
<comment type="caution">
    <text evidence="6">The sequence shown here is derived from an EMBL/GenBank/DDBJ whole genome shotgun (WGS) entry which is preliminary data.</text>
</comment>
<keyword evidence="3 4" id="KW-0012">Acyltransferase</keyword>
<dbReference type="AlphaFoldDB" id="H0E8Z1"/>
<proteinExistence type="inferred from homology"/>
<evidence type="ECO:0000313" key="6">
    <source>
        <dbReference type="EMBL" id="EHN09844.1"/>
    </source>
</evidence>
<comment type="similarity">
    <text evidence="1 4">Belongs to the 1-acyl-sn-glycerol-3-phosphate acyltransferase family.</text>
</comment>
<dbReference type="Pfam" id="PF01553">
    <property type="entry name" value="Acyltransferase"/>
    <property type="match status" value="1"/>
</dbReference>
<dbReference type="GO" id="GO:0006654">
    <property type="term" value="P:phosphatidic acid biosynthetic process"/>
    <property type="evidence" value="ECO:0007669"/>
    <property type="project" value="TreeGrafter"/>
</dbReference>
<sequence>MAHDPGTPTVPPREDAARPLPVVASETAVGRRDLERDERLALHENVTGKGVNPIVYWVVRAFFQPFFHIYFRMTRIGREHVPTSGPVIFAANHRSFLDPFILGAMSRRPLYFVAKKELFRKPLQRWFLNSLGAFPIDRGNADGDAMSTAKAILERGDCVVIFPEGTRVRPGGLGTPKRGVGRLALETGAPVVPVAVHGTTHIRTRWKIRPHKVIVRAGRPLRFPHVEQPTGELAKNVTDRIWPCVELQWNSLGGHVTETGIGVDPELLRPELAPAIGVRALAAGSGDHDHQEARSAGS</sequence>
<organism evidence="6 7">
    <name type="scientific">Patulibacter medicamentivorans</name>
    <dbReference type="NCBI Taxonomy" id="1097667"/>
    <lineage>
        <taxon>Bacteria</taxon>
        <taxon>Bacillati</taxon>
        <taxon>Actinomycetota</taxon>
        <taxon>Thermoleophilia</taxon>
        <taxon>Solirubrobacterales</taxon>
        <taxon>Patulibacteraceae</taxon>
        <taxon>Patulibacter</taxon>
    </lineage>
</organism>
<name>H0E8Z1_9ACTN</name>
<dbReference type="SUPFAM" id="SSF69593">
    <property type="entry name" value="Glycerol-3-phosphate (1)-acyltransferase"/>
    <property type="match status" value="1"/>
</dbReference>
<dbReference type="Proteomes" id="UP000005143">
    <property type="component" value="Unassembled WGS sequence"/>
</dbReference>
<dbReference type="OrthoDB" id="9808424at2"/>
<dbReference type="PATRIC" id="fig|1097667.3.peg.3276"/>
<evidence type="ECO:0000256" key="3">
    <source>
        <dbReference type="ARBA" id="ARBA00023315"/>
    </source>
</evidence>
<keyword evidence="4" id="KW-0443">Lipid metabolism</keyword>
<dbReference type="InterPro" id="IPR004552">
    <property type="entry name" value="AGP_acyltrans"/>
</dbReference>
<dbReference type="EC" id="2.3.1.51" evidence="4"/>
<dbReference type="NCBIfam" id="TIGR00530">
    <property type="entry name" value="AGP_acyltrn"/>
    <property type="match status" value="1"/>
</dbReference>
<keyword evidence="4" id="KW-0444">Lipid biosynthesis</keyword>
<dbReference type="EMBL" id="AGUD01000249">
    <property type="protein sequence ID" value="EHN09844.1"/>
    <property type="molecule type" value="Genomic_DNA"/>
</dbReference>
<comment type="domain">
    <text evidence="4">The HXXXXD motif is essential for acyltransferase activity and may constitute the binding site for the phosphate moiety of the glycerol-3-phosphate.</text>
</comment>
<keyword evidence="7" id="KW-1185">Reference proteome</keyword>
<dbReference type="GO" id="GO:0003841">
    <property type="term" value="F:1-acylglycerol-3-phosphate O-acyltransferase activity"/>
    <property type="evidence" value="ECO:0007669"/>
    <property type="project" value="UniProtKB-UniRule"/>
</dbReference>
<evidence type="ECO:0000256" key="2">
    <source>
        <dbReference type="ARBA" id="ARBA00022679"/>
    </source>
</evidence>
<accession>H0E8Z1</accession>
<dbReference type="RefSeq" id="WP_007577236.1">
    <property type="nucleotide sequence ID" value="NZ_AGUD01000249.1"/>
</dbReference>
<evidence type="ECO:0000313" key="7">
    <source>
        <dbReference type="Proteomes" id="UP000005143"/>
    </source>
</evidence>
<gene>
    <name evidence="6" type="ORF">PAI11_33050</name>
</gene>
<keyword evidence="4" id="KW-1208">Phospholipid metabolism</keyword>
<dbReference type="CDD" id="cd07989">
    <property type="entry name" value="LPLAT_AGPAT-like"/>
    <property type="match status" value="1"/>
</dbReference>
<reference evidence="6 7" key="1">
    <citation type="journal article" date="2013" name="Biodegradation">
        <title>Quantitative proteomic analysis of ibuprofen-degrading Patulibacter sp. strain I11.</title>
        <authorList>
            <person name="Almeida B."/>
            <person name="Kjeldal H."/>
            <person name="Lolas I."/>
            <person name="Knudsen A.D."/>
            <person name="Carvalho G."/>
            <person name="Nielsen K.L."/>
            <person name="Barreto Crespo M.T."/>
            <person name="Stensballe A."/>
            <person name="Nielsen J.L."/>
        </authorList>
    </citation>
    <scope>NUCLEOTIDE SEQUENCE [LARGE SCALE GENOMIC DNA]</scope>
    <source>
        <strain evidence="6 7">I11</strain>
    </source>
</reference>
<evidence type="ECO:0000259" key="5">
    <source>
        <dbReference type="SMART" id="SM00563"/>
    </source>
</evidence>
<protein>
    <recommendedName>
        <fullName evidence="4">1-acyl-sn-glycerol-3-phosphate acyltransferase</fullName>
        <ecNumber evidence="4">2.3.1.51</ecNumber>
    </recommendedName>
</protein>
<dbReference type="PANTHER" id="PTHR10434">
    <property type="entry name" value="1-ACYL-SN-GLYCEROL-3-PHOSPHATE ACYLTRANSFERASE"/>
    <property type="match status" value="1"/>
</dbReference>
<dbReference type="GO" id="GO:0016020">
    <property type="term" value="C:membrane"/>
    <property type="evidence" value="ECO:0007669"/>
    <property type="project" value="InterPro"/>
</dbReference>
<dbReference type="PANTHER" id="PTHR10434:SF11">
    <property type="entry name" value="1-ACYL-SN-GLYCEROL-3-PHOSPHATE ACYLTRANSFERASE"/>
    <property type="match status" value="1"/>
</dbReference>
<evidence type="ECO:0000256" key="4">
    <source>
        <dbReference type="RuleBase" id="RU361267"/>
    </source>
</evidence>
<keyword evidence="2 4" id="KW-0808">Transferase</keyword>
<evidence type="ECO:0000256" key="1">
    <source>
        <dbReference type="ARBA" id="ARBA00008655"/>
    </source>
</evidence>